<dbReference type="Proteomes" id="UP000521872">
    <property type="component" value="Unassembled WGS sequence"/>
</dbReference>
<feature type="region of interest" description="Disordered" evidence="1">
    <location>
        <begin position="403"/>
        <end position="448"/>
    </location>
</feature>
<sequence length="511" mass="56227">MALQYSSQLQVGSSSSASHAGYTLPPLTSMMPASLGTLGQASRGQSITTPTTPLSRNDNHSSARLGVTARPSASAPNGQAQGAETQRQVSRSTLLIENFVTTFRLSSSQAKELYGLYEVATSLPGELSMADIMSRVYSLACLLASENRTLRAISAGSFDTDQGGISSGELKRIVLDIKTMLDDCWKVTNQQKTIVRRVAKEQIYKATRTSFKSLFADVNRILRGKPELYRIDNILGHPQREKLLSSIIKTQVSAVRNTFRSDIRDSVIGKKACSLDEFTVACSTRYIADAVVSPAQNQGYTVHNVLLRRFAWENDELFKLPEESTENLESGDEEQEPSNHKRKKFGRGGGRIAVGEDFWSKVDLWFKKGIELRGENLTSSEWQRFINQSIELDNARCHPHLLPRPLPSRVDDTVPAEETPSTESAPTSSPQSSEQDSSMGPPGLSTHLQLFIHGPADDLFDHDHAQGHRSHDVDWDTQVSSQFESRIADYHPTGPAPGAHLNASHFTSPSS</sequence>
<protein>
    <submittedName>
        <fullName evidence="2">Uncharacterized protein</fullName>
    </submittedName>
</protein>
<evidence type="ECO:0000256" key="1">
    <source>
        <dbReference type="SAM" id="MobiDB-lite"/>
    </source>
</evidence>
<evidence type="ECO:0000313" key="2">
    <source>
        <dbReference type="EMBL" id="KAF4615116.1"/>
    </source>
</evidence>
<feature type="compositionally biased region" description="Low complexity" evidence="1">
    <location>
        <begin position="416"/>
        <end position="438"/>
    </location>
</feature>
<feature type="region of interest" description="Disordered" evidence="1">
    <location>
        <begin position="488"/>
        <end position="511"/>
    </location>
</feature>
<keyword evidence="3" id="KW-1185">Reference proteome</keyword>
<evidence type="ECO:0000313" key="3">
    <source>
        <dbReference type="Proteomes" id="UP000521872"/>
    </source>
</evidence>
<accession>A0A8H4VLF6</accession>
<feature type="compositionally biased region" description="Polar residues" evidence="1">
    <location>
        <begin position="37"/>
        <end position="62"/>
    </location>
</feature>
<organism evidence="2 3">
    <name type="scientific">Agrocybe pediades</name>
    <dbReference type="NCBI Taxonomy" id="84607"/>
    <lineage>
        <taxon>Eukaryota</taxon>
        <taxon>Fungi</taxon>
        <taxon>Dikarya</taxon>
        <taxon>Basidiomycota</taxon>
        <taxon>Agaricomycotina</taxon>
        <taxon>Agaricomycetes</taxon>
        <taxon>Agaricomycetidae</taxon>
        <taxon>Agaricales</taxon>
        <taxon>Agaricineae</taxon>
        <taxon>Strophariaceae</taxon>
        <taxon>Agrocybe</taxon>
    </lineage>
</organism>
<reference evidence="2 3" key="1">
    <citation type="submission" date="2019-12" db="EMBL/GenBank/DDBJ databases">
        <authorList>
            <person name="Floudas D."/>
            <person name="Bentzer J."/>
            <person name="Ahren D."/>
            <person name="Johansson T."/>
            <person name="Persson P."/>
            <person name="Tunlid A."/>
        </authorList>
    </citation>
    <scope>NUCLEOTIDE SEQUENCE [LARGE SCALE GENOMIC DNA]</scope>
    <source>
        <strain evidence="2 3">CBS 102.39</strain>
    </source>
</reference>
<dbReference type="AlphaFoldDB" id="A0A8H4VLF6"/>
<feature type="region of interest" description="Disordered" evidence="1">
    <location>
        <begin position="33"/>
        <end position="63"/>
    </location>
</feature>
<comment type="caution">
    <text evidence="2">The sequence shown here is derived from an EMBL/GenBank/DDBJ whole genome shotgun (WGS) entry which is preliminary data.</text>
</comment>
<proteinExistence type="predicted"/>
<gene>
    <name evidence="2" type="ORF">D9613_003455</name>
</gene>
<name>A0A8H4VLF6_9AGAR</name>
<feature type="compositionally biased region" description="Acidic residues" evidence="1">
    <location>
        <begin position="323"/>
        <end position="336"/>
    </location>
</feature>
<dbReference type="EMBL" id="JAACJL010000044">
    <property type="protein sequence ID" value="KAF4615116.1"/>
    <property type="molecule type" value="Genomic_DNA"/>
</dbReference>
<feature type="region of interest" description="Disordered" evidence="1">
    <location>
        <begin position="322"/>
        <end position="347"/>
    </location>
</feature>